<evidence type="ECO:0000313" key="1">
    <source>
        <dbReference type="EMBL" id="SEM01302.1"/>
    </source>
</evidence>
<sequence>MESYYREQAASCARDADAATLHHVRERCRRSESAWLQMADRAARTAKFKAANEG</sequence>
<proteinExistence type="predicted"/>
<organism evidence="1 2">
    <name type="scientific">Sphingomonas palmae</name>
    <dbReference type="NCBI Taxonomy" id="1855283"/>
    <lineage>
        <taxon>Bacteria</taxon>
        <taxon>Pseudomonadati</taxon>
        <taxon>Pseudomonadota</taxon>
        <taxon>Alphaproteobacteria</taxon>
        <taxon>Sphingomonadales</taxon>
        <taxon>Sphingomonadaceae</taxon>
        <taxon>Sphingomonas</taxon>
    </lineage>
</organism>
<dbReference type="Proteomes" id="UP000199214">
    <property type="component" value="Unassembled WGS sequence"/>
</dbReference>
<dbReference type="STRING" id="1855283.SAMN05216382_3098"/>
<reference evidence="2" key="1">
    <citation type="submission" date="2016-10" db="EMBL/GenBank/DDBJ databases">
        <authorList>
            <person name="Varghese N."/>
            <person name="Submissions S."/>
        </authorList>
    </citation>
    <scope>NUCLEOTIDE SEQUENCE [LARGE SCALE GENOMIC DNA]</scope>
    <source>
        <strain evidence="2">JS21-1</strain>
    </source>
</reference>
<evidence type="ECO:0000313" key="2">
    <source>
        <dbReference type="Proteomes" id="UP000199214"/>
    </source>
</evidence>
<keyword evidence="2" id="KW-1185">Reference proteome</keyword>
<name>A0A1H7UWF0_9SPHN</name>
<protein>
    <submittedName>
        <fullName evidence="1">Uncharacterized protein</fullName>
    </submittedName>
</protein>
<gene>
    <name evidence="1" type="ORF">SAMN05216382_3098</name>
</gene>
<accession>A0A1H7UWF0</accession>
<dbReference type="RefSeq" id="WP_174195254.1">
    <property type="nucleotide sequence ID" value="NZ_FNZZ01000008.1"/>
</dbReference>
<dbReference type="AlphaFoldDB" id="A0A1H7UWF0"/>
<dbReference type="EMBL" id="FNZZ01000008">
    <property type="protein sequence ID" value="SEM01302.1"/>
    <property type="molecule type" value="Genomic_DNA"/>
</dbReference>